<dbReference type="InParanoid" id="A0A162Q0L1"/>
<feature type="compositionally biased region" description="Basic residues" evidence="1">
    <location>
        <begin position="153"/>
        <end position="162"/>
    </location>
</feature>
<dbReference type="GeneID" id="28996263"/>
<feature type="region of interest" description="Disordered" evidence="1">
    <location>
        <begin position="1"/>
        <end position="66"/>
    </location>
</feature>
<dbReference type="RefSeq" id="XP_018294116.1">
    <property type="nucleotide sequence ID" value="XM_018435357.1"/>
</dbReference>
<dbReference type="OrthoDB" id="10372586at2759"/>
<evidence type="ECO:0000313" key="3">
    <source>
        <dbReference type="Proteomes" id="UP000077315"/>
    </source>
</evidence>
<evidence type="ECO:0000313" key="2">
    <source>
        <dbReference type="EMBL" id="OAD76076.1"/>
    </source>
</evidence>
<feature type="region of interest" description="Disordered" evidence="1">
    <location>
        <begin position="110"/>
        <end position="197"/>
    </location>
</feature>
<name>A0A162Q0L1_PHYB8</name>
<feature type="compositionally biased region" description="Polar residues" evidence="1">
    <location>
        <begin position="115"/>
        <end position="124"/>
    </location>
</feature>
<feature type="compositionally biased region" description="Basic and acidic residues" evidence="1">
    <location>
        <begin position="8"/>
        <end position="26"/>
    </location>
</feature>
<dbReference type="AlphaFoldDB" id="A0A162Q0L1"/>
<proteinExistence type="predicted"/>
<keyword evidence="3" id="KW-1185">Reference proteome</keyword>
<protein>
    <submittedName>
        <fullName evidence="2">Uncharacterized protein</fullName>
    </submittedName>
</protein>
<reference evidence="3" key="1">
    <citation type="submission" date="2015-06" db="EMBL/GenBank/DDBJ databases">
        <title>Expansion of signal transduction pathways in fungi by whole-genome duplication.</title>
        <authorList>
            <consortium name="DOE Joint Genome Institute"/>
            <person name="Corrochano L.M."/>
            <person name="Kuo A."/>
            <person name="Marcet-Houben M."/>
            <person name="Polaino S."/>
            <person name="Salamov A."/>
            <person name="Villalobos J.M."/>
            <person name="Alvarez M.I."/>
            <person name="Avalos J."/>
            <person name="Benito E.P."/>
            <person name="Benoit I."/>
            <person name="Burger G."/>
            <person name="Camino L.P."/>
            <person name="Canovas D."/>
            <person name="Cerda-Olmedo E."/>
            <person name="Cheng J.-F."/>
            <person name="Dominguez A."/>
            <person name="Elias M."/>
            <person name="Eslava A.P."/>
            <person name="Glaser F."/>
            <person name="Grimwood J."/>
            <person name="Gutierrez G."/>
            <person name="Heitman J."/>
            <person name="Henrissat B."/>
            <person name="Iturriaga E.A."/>
            <person name="Lang B.F."/>
            <person name="Lavin J.L."/>
            <person name="Lee S."/>
            <person name="Li W."/>
            <person name="Lindquist E."/>
            <person name="Lopez-Garcia S."/>
            <person name="Luque E.M."/>
            <person name="Marcos A.T."/>
            <person name="Martin J."/>
            <person name="McCluskey K."/>
            <person name="Medina H.R."/>
            <person name="Miralles-Duran A."/>
            <person name="Miyazaki A."/>
            <person name="Munoz-Torres E."/>
            <person name="Oguiza J.A."/>
            <person name="Ohm R."/>
            <person name="Olmedo M."/>
            <person name="Orejas M."/>
            <person name="Ortiz-Castellanos L."/>
            <person name="Pisabarro A.G."/>
            <person name="Rodriguez-Romero J."/>
            <person name="Ruiz-Herrera J."/>
            <person name="Ruiz-Vazquez R."/>
            <person name="Sanz C."/>
            <person name="Schackwitz W."/>
            <person name="Schmutz J."/>
            <person name="Shahriari M."/>
            <person name="Shelest E."/>
            <person name="Silva-Franco F."/>
            <person name="Soanes D."/>
            <person name="Syed K."/>
            <person name="Tagua V.G."/>
            <person name="Talbot N.J."/>
            <person name="Thon M."/>
            <person name="De vries R.P."/>
            <person name="Wiebenga A."/>
            <person name="Yadav J.S."/>
            <person name="Braun E.L."/>
            <person name="Baker S."/>
            <person name="Garre V."/>
            <person name="Horwitz B."/>
            <person name="Torres-Martinez S."/>
            <person name="Idnurm A."/>
            <person name="Herrera-Estrella A."/>
            <person name="Gabaldon T."/>
            <person name="Grigoriev I.V."/>
        </authorList>
    </citation>
    <scope>NUCLEOTIDE SEQUENCE [LARGE SCALE GENOMIC DNA]</scope>
    <source>
        <strain evidence="3">NRRL 1555(-)</strain>
    </source>
</reference>
<gene>
    <name evidence="2" type="ORF">PHYBLDRAFT_166048</name>
</gene>
<dbReference type="EMBL" id="KV440976">
    <property type="protein sequence ID" value="OAD76076.1"/>
    <property type="molecule type" value="Genomic_DNA"/>
</dbReference>
<feature type="compositionally biased region" description="Basic and acidic residues" evidence="1">
    <location>
        <begin position="188"/>
        <end position="197"/>
    </location>
</feature>
<feature type="compositionally biased region" description="Basic and acidic residues" evidence="1">
    <location>
        <begin position="141"/>
        <end position="151"/>
    </location>
</feature>
<evidence type="ECO:0000256" key="1">
    <source>
        <dbReference type="SAM" id="MobiDB-lite"/>
    </source>
</evidence>
<dbReference type="Proteomes" id="UP000077315">
    <property type="component" value="Unassembled WGS sequence"/>
</dbReference>
<accession>A0A162Q0L1</accession>
<dbReference type="VEuPathDB" id="FungiDB:PHYBLDRAFT_166048"/>
<sequence>MPFNEKNSTPEHKDVPPHYSRQDRPIHNTGYRRSSMATPVQANPSRRYSTHHRPSASTTSSSFHTAVSRQPSTVEIFLKKFLDVFIFATAIAFTAYNYWTGTLALQPLKDAPQSPRAQPTLSSRQSERTKSSQFDDACQQRTREWTEDVTRKQYQHQRRHSSKSTLVEPKPILVKKKYSKASSSSSSETKRKSWSSERYAGHHDEIYNTTDESAIQAMNATKKTDERMTKISDGLELLIKEAQEALASKVEFYDTDIDDIAM</sequence>
<organism evidence="2 3">
    <name type="scientific">Phycomyces blakesleeanus (strain ATCC 8743b / DSM 1359 / FGSC 10004 / NBRC 33097 / NRRL 1555)</name>
    <dbReference type="NCBI Taxonomy" id="763407"/>
    <lineage>
        <taxon>Eukaryota</taxon>
        <taxon>Fungi</taxon>
        <taxon>Fungi incertae sedis</taxon>
        <taxon>Mucoromycota</taxon>
        <taxon>Mucoromycotina</taxon>
        <taxon>Mucoromycetes</taxon>
        <taxon>Mucorales</taxon>
        <taxon>Phycomycetaceae</taxon>
        <taxon>Phycomyces</taxon>
    </lineage>
</organism>
<feature type="compositionally biased region" description="Polar residues" evidence="1">
    <location>
        <begin position="31"/>
        <end position="47"/>
    </location>
</feature>
<feature type="compositionally biased region" description="Low complexity" evidence="1">
    <location>
        <begin position="55"/>
        <end position="66"/>
    </location>
</feature>